<protein>
    <submittedName>
        <fullName evidence="1">Uncharacterized protein</fullName>
    </submittedName>
</protein>
<organism evidence="1 2">
    <name type="scientific">Alligator mississippiensis</name>
    <name type="common">American alligator</name>
    <dbReference type="NCBI Taxonomy" id="8496"/>
    <lineage>
        <taxon>Eukaryota</taxon>
        <taxon>Metazoa</taxon>
        <taxon>Chordata</taxon>
        <taxon>Craniata</taxon>
        <taxon>Vertebrata</taxon>
        <taxon>Euteleostomi</taxon>
        <taxon>Archelosauria</taxon>
        <taxon>Archosauria</taxon>
        <taxon>Crocodylia</taxon>
        <taxon>Alligatoridae</taxon>
        <taxon>Alligatorinae</taxon>
        <taxon>Alligator</taxon>
    </lineage>
</organism>
<dbReference type="PANTHER" id="PTHR46888:SF1">
    <property type="entry name" value="RIBONUCLEASE H"/>
    <property type="match status" value="1"/>
</dbReference>
<accession>A0A151MC62</accession>
<dbReference type="Proteomes" id="UP000050525">
    <property type="component" value="Unassembled WGS sequence"/>
</dbReference>
<evidence type="ECO:0000313" key="2">
    <source>
        <dbReference type="Proteomes" id="UP000050525"/>
    </source>
</evidence>
<dbReference type="EMBL" id="AKHW03006283">
    <property type="protein sequence ID" value="KYO22128.1"/>
    <property type="molecule type" value="Genomic_DNA"/>
</dbReference>
<sequence length="167" mass="19384">MQLAAMATADILGQNLQVLTQILASQQQMMDHQQDLLRHSLASYKMLKMTRDDDPEAYIEAFECHTLMTGLDKGYWVSQLRELVVGKAQATYRAVQRDNAQDYKRVKVAILYRLEINLEHYRWLLRAKKGPEGEKWPRVLLQLLRDLLDKWTDASETVVGVILPQEE</sequence>
<name>A0A151MC62_ALLMI</name>
<proteinExistence type="predicted"/>
<evidence type="ECO:0000313" key="1">
    <source>
        <dbReference type="EMBL" id="KYO22128.1"/>
    </source>
</evidence>
<keyword evidence="2" id="KW-1185">Reference proteome</keyword>
<comment type="caution">
    <text evidence="1">The sequence shown here is derived from an EMBL/GenBank/DDBJ whole genome shotgun (WGS) entry which is preliminary data.</text>
</comment>
<reference evidence="1 2" key="1">
    <citation type="journal article" date="2012" name="Genome Biol.">
        <title>Sequencing three crocodilian genomes to illuminate the evolution of archosaurs and amniotes.</title>
        <authorList>
            <person name="St John J.A."/>
            <person name="Braun E.L."/>
            <person name="Isberg S.R."/>
            <person name="Miles L.G."/>
            <person name="Chong A.Y."/>
            <person name="Gongora J."/>
            <person name="Dalzell P."/>
            <person name="Moran C."/>
            <person name="Bed'hom B."/>
            <person name="Abzhanov A."/>
            <person name="Burgess S.C."/>
            <person name="Cooksey A.M."/>
            <person name="Castoe T.A."/>
            <person name="Crawford N.G."/>
            <person name="Densmore L.D."/>
            <person name="Drew J.C."/>
            <person name="Edwards S.V."/>
            <person name="Faircloth B.C."/>
            <person name="Fujita M.K."/>
            <person name="Greenwold M.J."/>
            <person name="Hoffmann F.G."/>
            <person name="Howard J.M."/>
            <person name="Iguchi T."/>
            <person name="Janes D.E."/>
            <person name="Khan S.Y."/>
            <person name="Kohno S."/>
            <person name="de Koning A.J."/>
            <person name="Lance S.L."/>
            <person name="McCarthy F.M."/>
            <person name="McCormack J.E."/>
            <person name="Merchant M.E."/>
            <person name="Peterson D.G."/>
            <person name="Pollock D.D."/>
            <person name="Pourmand N."/>
            <person name="Raney B.J."/>
            <person name="Roessler K.A."/>
            <person name="Sanford J.R."/>
            <person name="Sawyer R.H."/>
            <person name="Schmidt C.J."/>
            <person name="Triplett E.W."/>
            <person name="Tuberville T.D."/>
            <person name="Venegas-Anaya M."/>
            <person name="Howard J.T."/>
            <person name="Jarvis E.D."/>
            <person name="Guillette L.J.Jr."/>
            <person name="Glenn T.C."/>
            <person name="Green R.E."/>
            <person name="Ray D.A."/>
        </authorList>
    </citation>
    <scope>NUCLEOTIDE SEQUENCE [LARGE SCALE GENOMIC DNA]</scope>
    <source>
        <strain evidence="1">KSC_2009_1</strain>
    </source>
</reference>
<gene>
    <name evidence="1" type="ORF">Y1Q_0000730</name>
</gene>
<dbReference type="PANTHER" id="PTHR46888">
    <property type="entry name" value="ZINC KNUCKLE DOMAINCONTAINING PROTEIN-RELATED"/>
    <property type="match status" value="1"/>
</dbReference>
<dbReference type="AlphaFoldDB" id="A0A151MC62"/>